<feature type="region of interest" description="Disordered" evidence="1">
    <location>
        <begin position="1"/>
        <end position="67"/>
    </location>
</feature>
<dbReference type="EMBL" id="JADBEM010000001">
    <property type="protein sequence ID" value="MBE1605340.1"/>
    <property type="molecule type" value="Genomic_DNA"/>
</dbReference>
<comment type="caution">
    <text evidence="2">The sequence shown here is derived from an EMBL/GenBank/DDBJ whole genome shotgun (WGS) entry which is preliminary data.</text>
</comment>
<sequence length="67" mass="6958">MPVDVAATPTTGLSPAPGPAREKVGGYSPDEPATPDDDPDHGENLDQGLCRRQRKYEPGPAIGTTVS</sequence>
<name>A0A927RAS1_9ACTN</name>
<organism evidence="2 3">
    <name type="scientific">Actinopolymorpha pittospori</name>
    <dbReference type="NCBI Taxonomy" id="648752"/>
    <lineage>
        <taxon>Bacteria</taxon>
        <taxon>Bacillati</taxon>
        <taxon>Actinomycetota</taxon>
        <taxon>Actinomycetes</taxon>
        <taxon>Propionibacteriales</taxon>
        <taxon>Actinopolymorphaceae</taxon>
        <taxon>Actinopolymorpha</taxon>
    </lineage>
</organism>
<evidence type="ECO:0000313" key="3">
    <source>
        <dbReference type="Proteomes" id="UP000638648"/>
    </source>
</evidence>
<accession>A0A927RAS1</accession>
<keyword evidence="3" id="KW-1185">Reference proteome</keyword>
<gene>
    <name evidence="2" type="ORF">HEB94_002188</name>
</gene>
<protein>
    <submittedName>
        <fullName evidence="2">Uncharacterized protein</fullName>
    </submittedName>
</protein>
<evidence type="ECO:0000256" key="1">
    <source>
        <dbReference type="SAM" id="MobiDB-lite"/>
    </source>
</evidence>
<proteinExistence type="predicted"/>
<reference evidence="2" key="1">
    <citation type="submission" date="2020-10" db="EMBL/GenBank/DDBJ databases">
        <title>Sequencing the genomes of 1000 actinobacteria strains.</title>
        <authorList>
            <person name="Klenk H.-P."/>
        </authorList>
    </citation>
    <scope>NUCLEOTIDE SEQUENCE</scope>
    <source>
        <strain evidence="2">DSM 45354</strain>
    </source>
</reference>
<dbReference type="Proteomes" id="UP000638648">
    <property type="component" value="Unassembled WGS sequence"/>
</dbReference>
<evidence type="ECO:0000313" key="2">
    <source>
        <dbReference type="EMBL" id="MBE1605340.1"/>
    </source>
</evidence>
<dbReference type="AlphaFoldDB" id="A0A927RAS1"/>
<dbReference type="RefSeq" id="WP_192749695.1">
    <property type="nucleotide sequence ID" value="NZ_BAABJL010000199.1"/>
</dbReference>